<keyword evidence="2" id="KW-0479">Metal-binding</keyword>
<dbReference type="PANTHER" id="PTHR10071:SF281">
    <property type="entry name" value="BOX A-BINDING FACTOR-RELATED"/>
    <property type="match status" value="1"/>
</dbReference>
<evidence type="ECO:0000313" key="12">
    <source>
        <dbReference type="Proteomes" id="UP000186303"/>
    </source>
</evidence>
<evidence type="ECO:0000259" key="10">
    <source>
        <dbReference type="PROSITE" id="PS50114"/>
    </source>
</evidence>
<feature type="region of interest" description="Disordered" evidence="9">
    <location>
        <begin position="71"/>
        <end position="98"/>
    </location>
</feature>
<protein>
    <submittedName>
        <fullName evidence="11">Similar to S.cerevisiae protein DAL80 (Negative regulator of genes in multiple nitrogen degradation pathways)</fullName>
    </submittedName>
</protein>
<dbReference type="GO" id="GO:0008270">
    <property type="term" value="F:zinc ion binding"/>
    <property type="evidence" value="ECO:0007669"/>
    <property type="project" value="UniProtKB-KW"/>
</dbReference>
<evidence type="ECO:0000256" key="4">
    <source>
        <dbReference type="ARBA" id="ARBA00022833"/>
    </source>
</evidence>
<evidence type="ECO:0000256" key="2">
    <source>
        <dbReference type="ARBA" id="ARBA00022723"/>
    </source>
</evidence>
<dbReference type="GO" id="GO:0000978">
    <property type="term" value="F:RNA polymerase II cis-regulatory region sequence-specific DNA binding"/>
    <property type="evidence" value="ECO:0007669"/>
    <property type="project" value="TreeGrafter"/>
</dbReference>
<proteinExistence type="predicted"/>
<evidence type="ECO:0000256" key="8">
    <source>
        <dbReference type="PROSITE-ProRule" id="PRU00094"/>
    </source>
</evidence>
<dbReference type="AlphaFoldDB" id="A0A1M8A5Y6"/>
<sequence>MVPALQLVENGHESVACESDPSEILRTWKLLSRLEGSLEDAERLANKSWRLWHTQQVRARKAQVPSFEARQELAPPRQVTHTPSALSKTVSVPPSSTHGHTLWPVHVEPTPSPQPPTFASVVSQDNALEQHVSPDMLHLTPSNTQVCGMQGCSVYAGEDLLLQALGLFNTQPPHDVPWSSEKAPGTAPAPPMNYPSTVPAPVAGSSMPQIPTAQLSSTQQLVEPMAEAVPASDLDEKPTCSNCGTNNTPLWRRNHHTSLLCNACGLYLKIHKTHRPLKLRRRQQLNNLNKAQNTERERDISAGCTNCGTKVTPLWRKGANGGLLCNACGLYQKLHRADRPVRYRADVIRKRSRYDGRPRDSLETSISTEDTSPQAVNDASPLTEDTSMSSWTSSSLPSMTPVPEAAAESCEYVQAAQHVLELSKEPISSPAALACCESEICTGPILMNDPLQDLHASQPFQELGSDTDMQEFFAPSTQSTKAPLWPVCPP</sequence>
<dbReference type="PROSITE" id="PS50114">
    <property type="entry name" value="GATA_ZN_FINGER_2"/>
    <property type="match status" value="2"/>
</dbReference>
<evidence type="ECO:0000256" key="3">
    <source>
        <dbReference type="ARBA" id="ARBA00022771"/>
    </source>
</evidence>
<gene>
    <name evidence="11" type="ORF">MSYG_2197</name>
</gene>
<dbReference type="Proteomes" id="UP000186303">
    <property type="component" value="Chromosome 3"/>
</dbReference>
<feature type="domain" description="GATA-type" evidence="10">
    <location>
        <begin position="234"/>
        <end position="292"/>
    </location>
</feature>
<dbReference type="OrthoDB" id="515401at2759"/>
<dbReference type="STRING" id="1230383.A0A1M8A5Y6"/>
<evidence type="ECO:0000256" key="7">
    <source>
        <dbReference type="ARBA" id="ARBA00023242"/>
    </source>
</evidence>
<feature type="compositionally biased region" description="Polar residues" evidence="9">
    <location>
        <begin position="79"/>
        <end position="98"/>
    </location>
</feature>
<name>A0A1M8A5Y6_MALS4</name>
<evidence type="ECO:0000256" key="5">
    <source>
        <dbReference type="ARBA" id="ARBA00023015"/>
    </source>
</evidence>
<organism evidence="11 12">
    <name type="scientific">Malassezia sympodialis (strain ATCC 42132)</name>
    <name type="common">Atopic eczema-associated yeast</name>
    <dbReference type="NCBI Taxonomy" id="1230383"/>
    <lineage>
        <taxon>Eukaryota</taxon>
        <taxon>Fungi</taxon>
        <taxon>Dikarya</taxon>
        <taxon>Basidiomycota</taxon>
        <taxon>Ustilaginomycotina</taxon>
        <taxon>Malasseziomycetes</taxon>
        <taxon>Malasseziales</taxon>
        <taxon>Malasseziaceae</taxon>
        <taxon>Malassezia</taxon>
    </lineage>
</organism>
<dbReference type="Gene3D" id="3.30.50.10">
    <property type="entry name" value="Erythroid Transcription Factor GATA-1, subunit A"/>
    <property type="match status" value="2"/>
</dbReference>
<feature type="domain" description="GATA-type" evidence="10">
    <location>
        <begin position="298"/>
        <end position="351"/>
    </location>
</feature>
<reference evidence="12" key="1">
    <citation type="journal article" date="2017" name="Nucleic Acids Res.">
        <title>Proteogenomics produces comprehensive and highly accurate protein-coding gene annotation in a complete genome assembly of Malassezia sympodialis.</title>
        <authorList>
            <person name="Zhu Y."/>
            <person name="Engstroem P.G."/>
            <person name="Tellgren-Roth C."/>
            <person name="Baudo C.D."/>
            <person name="Kennell J.C."/>
            <person name="Sun S."/>
            <person name="Billmyre R.B."/>
            <person name="Schroeder M.S."/>
            <person name="Andersson A."/>
            <person name="Holm T."/>
            <person name="Sigurgeirsson B."/>
            <person name="Wu G."/>
            <person name="Sankaranarayanan S.R."/>
            <person name="Siddharthan R."/>
            <person name="Sanyal K."/>
            <person name="Lundeberg J."/>
            <person name="Nystedt B."/>
            <person name="Boekhout T."/>
            <person name="Dawson T.L. Jr."/>
            <person name="Heitman J."/>
            <person name="Scheynius A."/>
            <person name="Lehtioe J."/>
        </authorList>
    </citation>
    <scope>NUCLEOTIDE SEQUENCE [LARGE SCALE GENOMIC DNA]</scope>
    <source>
        <strain evidence="12">ATCC 42132</strain>
    </source>
</reference>
<keyword evidence="6" id="KW-0804">Transcription</keyword>
<dbReference type="Pfam" id="PF08550">
    <property type="entry name" value="GATA_AreA"/>
    <property type="match status" value="1"/>
</dbReference>
<dbReference type="VEuPathDB" id="FungiDB:MSYG_2197"/>
<feature type="compositionally biased region" description="Low complexity" evidence="9">
    <location>
        <begin position="386"/>
        <end position="400"/>
    </location>
</feature>
<comment type="subcellular location">
    <subcellularLocation>
        <location evidence="1">Nucleus</location>
    </subcellularLocation>
</comment>
<dbReference type="InterPro" id="IPR039355">
    <property type="entry name" value="Transcription_factor_GATA"/>
</dbReference>
<dbReference type="GO" id="GO:0000122">
    <property type="term" value="P:negative regulation of transcription by RNA polymerase II"/>
    <property type="evidence" value="ECO:0007669"/>
    <property type="project" value="TreeGrafter"/>
</dbReference>
<evidence type="ECO:0000256" key="1">
    <source>
        <dbReference type="ARBA" id="ARBA00004123"/>
    </source>
</evidence>
<keyword evidence="3 8" id="KW-0863">Zinc-finger</keyword>
<dbReference type="SUPFAM" id="SSF57716">
    <property type="entry name" value="Glucocorticoid receptor-like (DNA-binding domain)"/>
    <property type="match status" value="2"/>
</dbReference>
<feature type="region of interest" description="Disordered" evidence="9">
    <location>
        <begin position="352"/>
        <end position="400"/>
    </location>
</feature>
<dbReference type="PANTHER" id="PTHR10071">
    <property type="entry name" value="TRANSCRIPTION FACTOR GATA FAMILY MEMBER"/>
    <property type="match status" value="1"/>
</dbReference>
<dbReference type="InterPro" id="IPR013088">
    <property type="entry name" value="Znf_NHR/GATA"/>
</dbReference>
<keyword evidence="5" id="KW-0805">Transcription regulation</keyword>
<dbReference type="PRINTS" id="PR00619">
    <property type="entry name" value="GATAZNFINGER"/>
</dbReference>
<dbReference type="SMART" id="SM00401">
    <property type="entry name" value="ZnF_GATA"/>
    <property type="match status" value="2"/>
</dbReference>
<dbReference type="CDD" id="cd00202">
    <property type="entry name" value="ZnF_GATA"/>
    <property type="match status" value="2"/>
</dbReference>
<dbReference type="GO" id="GO:0045944">
    <property type="term" value="P:positive regulation of transcription by RNA polymerase II"/>
    <property type="evidence" value="ECO:0007669"/>
    <property type="project" value="TreeGrafter"/>
</dbReference>
<keyword evidence="4" id="KW-0862">Zinc</keyword>
<accession>A0A1M8A5Y6</accession>
<dbReference type="Pfam" id="PF00320">
    <property type="entry name" value="GATA"/>
    <property type="match status" value="2"/>
</dbReference>
<dbReference type="InterPro" id="IPR000679">
    <property type="entry name" value="Znf_GATA"/>
</dbReference>
<dbReference type="PROSITE" id="PS00344">
    <property type="entry name" value="GATA_ZN_FINGER_1"/>
    <property type="match status" value="1"/>
</dbReference>
<dbReference type="GO" id="GO:0005634">
    <property type="term" value="C:nucleus"/>
    <property type="evidence" value="ECO:0007669"/>
    <property type="project" value="UniProtKB-SubCell"/>
</dbReference>
<dbReference type="GO" id="GO:0000981">
    <property type="term" value="F:DNA-binding transcription factor activity, RNA polymerase II-specific"/>
    <property type="evidence" value="ECO:0007669"/>
    <property type="project" value="TreeGrafter"/>
</dbReference>
<feature type="compositionally biased region" description="Polar residues" evidence="9">
    <location>
        <begin position="363"/>
        <end position="377"/>
    </location>
</feature>
<dbReference type="OMA" id="KIHKTHR"/>
<feature type="compositionally biased region" description="Basic and acidic residues" evidence="9">
    <location>
        <begin position="352"/>
        <end position="362"/>
    </location>
</feature>
<evidence type="ECO:0000313" key="11">
    <source>
        <dbReference type="EMBL" id="SHO77855.1"/>
    </source>
</evidence>
<dbReference type="InterPro" id="IPR013860">
    <property type="entry name" value="AreA_GATA"/>
</dbReference>
<evidence type="ECO:0000256" key="6">
    <source>
        <dbReference type="ARBA" id="ARBA00023163"/>
    </source>
</evidence>
<evidence type="ECO:0000256" key="9">
    <source>
        <dbReference type="SAM" id="MobiDB-lite"/>
    </source>
</evidence>
<keyword evidence="12" id="KW-1185">Reference proteome</keyword>
<dbReference type="EMBL" id="LT671823">
    <property type="protein sequence ID" value="SHO77855.1"/>
    <property type="molecule type" value="Genomic_DNA"/>
</dbReference>
<keyword evidence="7" id="KW-0539">Nucleus</keyword>